<feature type="domain" description="Cation efflux protein transmembrane" evidence="9">
    <location>
        <begin position="60"/>
        <end position="251"/>
    </location>
</feature>
<evidence type="ECO:0000313" key="10">
    <source>
        <dbReference type="EMBL" id="GGM56383.1"/>
    </source>
</evidence>
<comment type="caution">
    <text evidence="10">The sequence shown here is derived from an EMBL/GenBank/DDBJ whole genome shotgun (WGS) entry which is preliminary data.</text>
</comment>
<keyword evidence="3 8" id="KW-0812">Transmembrane</keyword>
<evidence type="ECO:0000256" key="8">
    <source>
        <dbReference type="SAM" id="Phobius"/>
    </source>
</evidence>
<dbReference type="SUPFAM" id="SSF161111">
    <property type="entry name" value="Cation efflux protein transmembrane domain-like"/>
    <property type="match status" value="1"/>
</dbReference>
<feature type="transmembrane region" description="Helical" evidence="8">
    <location>
        <begin position="161"/>
        <end position="180"/>
    </location>
</feature>
<organism evidence="10 11">
    <name type="scientific">Porphyromonas pasteri</name>
    <dbReference type="NCBI Taxonomy" id="1583331"/>
    <lineage>
        <taxon>Bacteria</taxon>
        <taxon>Pseudomonadati</taxon>
        <taxon>Bacteroidota</taxon>
        <taxon>Bacteroidia</taxon>
        <taxon>Bacteroidales</taxon>
        <taxon>Porphyromonadaceae</taxon>
        <taxon>Porphyromonas</taxon>
    </lineage>
</organism>
<feature type="compositionally biased region" description="Basic residues" evidence="7">
    <location>
        <begin position="25"/>
        <end position="52"/>
    </location>
</feature>
<dbReference type="Gene3D" id="1.20.1510.10">
    <property type="entry name" value="Cation efflux protein transmembrane domain"/>
    <property type="match status" value="1"/>
</dbReference>
<keyword evidence="11" id="KW-1185">Reference proteome</keyword>
<accession>A0ABQ2H7S5</accession>
<keyword evidence="4" id="KW-0862">Zinc</keyword>
<evidence type="ECO:0000256" key="6">
    <source>
        <dbReference type="ARBA" id="ARBA00023136"/>
    </source>
</evidence>
<comment type="similarity">
    <text evidence="2">Belongs to the cation diffusion facilitator (CDF) transporter (TC 2.A.4) family. SLC30A subfamily.</text>
</comment>
<feature type="transmembrane region" description="Helical" evidence="8">
    <location>
        <begin position="226"/>
        <end position="243"/>
    </location>
</feature>
<feature type="transmembrane region" description="Helical" evidence="8">
    <location>
        <begin position="201"/>
        <end position="220"/>
    </location>
</feature>
<dbReference type="EMBL" id="BMPU01000004">
    <property type="protein sequence ID" value="GGM56383.1"/>
    <property type="molecule type" value="Genomic_DNA"/>
</dbReference>
<proteinExistence type="inferred from homology"/>
<evidence type="ECO:0000256" key="2">
    <source>
        <dbReference type="ARBA" id="ARBA00008873"/>
    </source>
</evidence>
<dbReference type="PANTHER" id="PTHR45820">
    <property type="entry name" value="FI23527P1"/>
    <property type="match status" value="1"/>
</dbReference>
<evidence type="ECO:0000256" key="5">
    <source>
        <dbReference type="ARBA" id="ARBA00022989"/>
    </source>
</evidence>
<evidence type="ECO:0000256" key="4">
    <source>
        <dbReference type="ARBA" id="ARBA00022833"/>
    </source>
</evidence>
<evidence type="ECO:0000256" key="7">
    <source>
        <dbReference type="SAM" id="MobiDB-lite"/>
    </source>
</evidence>
<evidence type="ECO:0000259" key="9">
    <source>
        <dbReference type="Pfam" id="PF01545"/>
    </source>
</evidence>
<protein>
    <submittedName>
        <fullName evidence="10">Cation transporter</fullName>
    </submittedName>
</protein>
<feature type="transmembrane region" description="Helical" evidence="8">
    <location>
        <begin position="60"/>
        <end position="80"/>
    </location>
</feature>
<name>A0ABQ2H7S5_9PORP</name>
<dbReference type="SUPFAM" id="SSF160240">
    <property type="entry name" value="Cation efflux protein cytoplasmic domain-like"/>
    <property type="match status" value="1"/>
</dbReference>
<dbReference type="RefSeq" id="WP_188808322.1">
    <property type="nucleotide sequence ID" value="NZ_BMPU01000004.1"/>
</dbReference>
<dbReference type="NCBIfam" id="TIGR01297">
    <property type="entry name" value="CDF"/>
    <property type="match status" value="1"/>
</dbReference>
<gene>
    <name evidence="10" type="ORF">GCM10007088_14050</name>
</gene>
<sequence length="343" mass="38412">MKPHEHEHEHGDVCAHEHNHDHDHCGHHHDHGHSHSHSHGHSHSQGHHHHHHHHHAEGNILIAFLLNLFFSIIELFGGLYTGSVAILSDSLHDLGDSCSLGVAWYLERLSKKGRDSHFSYGYKRFSLLGSLLISTILLVGSVFVIKESIERLIMPTDPPRAGAMLVLAVFGLLINGFAAWRMSGGTSLNERSMRLHLMEDVLGWVAVLVVSIVMYFFPSFKILDPLLSLGITAWILYNVYFALRDNFLILLQGVPEGVDQEAFSDEVRALPGVLDLHDLHIWTLNGEQHIASLHIVYDCADATSPEALAALKESVRQVARRYQLDHLTIELDPRGCSCGMEQC</sequence>
<feature type="transmembrane region" description="Helical" evidence="8">
    <location>
        <begin position="127"/>
        <end position="145"/>
    </location>
</feature>
<dbReference type="Pfam" id="PF01545">
    <property type="entry name" value="Cation_efflux"/>
    <property type="match status" value="1"/>
</dbReference>
<keyword evidence="5 8" id="KW-1133">Transmembrane helix</keyword>
<dbReference type="InterPro" id="IPR036837">
    <property type="entry name" value="Cation_efflux_CTD_sf"/>
</dbReference>
<dbReference type="PANTHER" id="PTHR45820:SF4">
    <property type="entry name" value="ZINC TRANSPORTER 63C, ISOFORM F"/>
    <property type="match status" value="1"/>
</dbReference>
<dbReference type="Proteomes" id="UP000653477">
    <property type="component" value="Unassembled WGS sequence"/>
</dbReference>
<keyword evidence="6 8" id="KW-0472">Membrane</keyword>
<evidence type="ECO:0000313" key="11">
    <source>
        <dbReference type="Proteomes" id="UP000653477"/>
    </source>
</evidence>
<dbReference type="InterPro" id="IPR002524">
    <property type="entry name" value="Cation_efflux"/>
</dbReference>
<evidence type="ECO:0000256" key="3">
    <source>
        <dbReference type="ARBA" id="ARBA00022692"/>
    </source>
</evidence>
<reference evidence="11" key="1">
    <citation type="journal article" date="2019" name="Int. J. Syst. Evol. Microbiol.">
        <title>The Global Catalogue of Microorganisms (GCM) 10K type strain sequencing project: providing services to taxonomists for standard genome sequencing and annotation.</title>
        <authorList>
            <consortium name="The Broad Institute Genomics Platform"/>
            <consortium name="The Broad Institute Genome Sequencing Center for Infectious Disease"/>
            <person name="Wu L."/>
            <person name="Ma J."/>
        </authorList>
    </citation>
    <scope>NUCLEOTIDE SEQUENCE [LARGE SCALE GENOMIC DNA]</scope>
    <source>
        <strain evidence="11">JCM 30531</strain>
    </source>
</reference>
<dbReference type="InterPro" id="IPR058533">
    <property type="entry name" value="Cation_efflux_TM"/>
</dbReference>
<dbReference type="InterPro" id="IPR027469">
    <property type="entry name" value="Cation_efflux_TMD_sf"/>
</dbReference>
<feature type="region of interest" description="Disordered" evidence="7">
    <location>
        <begin position="1"/>
        <end position="52"/>
    </location>
</feature>
<comment type="subcellular location">
    <subcellularLocation>
        <location evidence="1">Membrane</location>
        <topology evidence="1">Multi-pass membrane protein</topology>
    </subcellularLocation>
</comment>
<feature type="compositionally biased region" description="Basic and acidic residues" evidence="7">
    <location>
        <begin position="1"/>
        <end position="24"/>
    </location>
</feature>
<evidence type="ECO:0000256" key="1">
    <source>
        <dbReference type="ARBA" id="ARBA00004141"/>
    </source>
</evidence>